<keyword evidence="1" id="KW-0175">Coiled coil</keyword>
<sequence length="190" mass="21265">MGNLNKKIMQVITTTEQTGELSVDVDLATKTAYLNGIPFTEKEQLQAILEHSEVLNFSQVNYFGDVGKTRNDMSISAGDLEIDGDAFNQAPVLASIYCYERNEEIKAINHLQAKVEKLEALLEEIRAKNELLEKMALVGGQNVNKKTLRFPHDSANPKTHPLLESMLEKRIAGIVDDLKELEMTLSYLTV</sequence>
<name>A0ABT9WZ16_9BACI</name>
<organism evidence="2 3">
    <name type="scientific">Bacillus chungangensis</name>
    <dbReference type="NCBI Taxonomy" id="587633"/>
    <lineage>
        <taxon>Bacteria</taxon>
        <taxon>Bacillati</taxon>
        <taxon>Bacillota</taxon>
        <taxon>Bacilli</taxon>
        <taxon>Bacillales</taxon>
        <taxon>Bacillaceae</taxon>
        <taxon>Bacillus</taxon>
    </lineage>
</organism>
<protein>
    <submittedName>
        <fullName evidence="2">Uncharacterized protein</fullName>
    </submittedName>
</protein>
<evidence type="ECO:0000256" key="1">
    <source>
        <dbReference type="SAM" id="Coils"/>
    </source>
</evidence>
<accession>A0ABT9WZ16</accession>
<gene>
    <name evidence="2" type="ORF">J2S08_004374</name>
</gene>
<comment type="caution">
    <text evidence="2">The sequence shown here is derived from an EMBL/GenBank/DDBJ whole genome shotgun (WGS) entry which is preliminary data.</text>
</comment>
<keyword evidence="3" id="KW-1185">Reference proteome</keyword>
<reference evidence="2 3" key="1">
    <citation type="submission" date="2023-07" db="EMBL/GenBank/DDBJ databases">
        <title>Genomic Encyclopedia of Type Strains, Phase IV (KMG-IV): sequencing the most valuable type-strain genomes for metagenomic binning, comparative biology and taxonomic classification.</title>
        <authorList>
            <person name="Goeker M."/>
        </authorList>
    </citation>
    <scope>NUCLEOTIDE SEQUENCE [LARGE SCALE GENOMIC DNA]</scope>
    <source>
        <strain evidence="2 3">DSM 23837</strain>
    </source>
</reference>
<proteinExistence type="predicted"/>
<dbReference type="EMBL" id="JAUSTT010000046">
    <property type="protein sequence ID" value="MDQ0178467.1"/>
    <property type="molecule type" value="Genomic_DNA"/>
</dbReference>
<feature type="coiled-coil region" evidence="1">
    <location>
        <begin position="101"/>
        <end position="138"/>
    </location>
</feature>
<dbReference type="Proteomes" id="UP001223586">
    <property type="component" value="Unassembled WGS sequence"/>
</dbReference>
<evidence type="ECO:0000313" key="3">
    <source>
        <dbReference type="Proteomes" id="UP001223586"/>
    </source>
</evidence>
<evidence type="ECO:0000313" key="2">
    <source>
        <dbReference type="EMBL" id="MDQ0178467.1"/>
    </source>
</evidence>
<dbReference type="RefSeq" id="WP_307233321.1">
    <property type="nucleotide sequence ID" value="NZ_JAUSTT010000046.1"/>
</dbReference>